<dbReference type="RefSeq" id="WP_201360091.1">
    <property type="nucleotide sequence ID" value="NZ_BNJJ01000001.1"/>
</dbReference>
<dbReference type="InterPro" id="IPR036691">
    <property type="entry name" value="Endo/exonu/phosph_ase_sf"/>
</dbReference>
<dbReference type="Proteomes" id="UP000635565">
    <property type="component" value="Unassembled WGS sequence"/>
</dbReference>
<proteinExistence type="predicted"/>
<comment type="caution">
    <text evidence="2">The sequence shown here is derived from an EMBL/GenBank/DDBJ whole genome shotgun (WGS) entry which is preliminary data.</text>
</comment>
<reference evidence="2 3" key="1">
    <citation type="journal article" date="2021" name="Int. J. Syst. Evol. Microbiol.">
        <title>Reticulibacter mediterranei gen. nov., sp. nov., within the new family Reticulibacteraceae fam. nov., and Ktedonospora formicarum gen. nov., sp. nov., Ktedonobacter robiniae sp. nov., Dictyobacter formicarum sp. nov. and Dictyobacter arantiisoli sp. nov., belonging to the class Ktedonobacteria.</title>
        <authorList>
            <person name="Yabe S."/>
            <person name="Zheng Y."/>
            <person name="Wang C.M."/>
            <person name="Sakai Y."/>
            <person name="Abe K."/>
            <person name="Yokota A."/>
            <person name="Donadio S."/>
            <person name="Cavaletti L."/>
            <person name="Monciardini P."/>
        </authorList>
    </citation>
    <scope>NUCLEOTIDE SEQUENCE [LARGE SCALE GENOMIC DNA]</scope>
    <source>
        <strain evidence="2 3">SOSP1-9</strain>
    </source>
</reference>
<evidence type="ECO:0000259" key="1">
    <source>
        <dbReference type="Pfam" id="PF03372"/>
    </source>
</evidence>
<gene>
    <name evidence="2" type="ORF">KSZ_04190</name>
</gene>
<dbReference type="SUPFAM" id="SSF56219">
    <property type="entry name" value="DNase I-like"/>
    <property type="match status" value="1"/>
</dbReference>
<dbReference type="InterPro" id="IPR005135">
    <property type="entry name" value="Endo/exonuclease/phosphatase"/>
</dbReference>
<dbReference type="Gene3D" id="3.60.10.10">
    <property type="entry name" value="Endonuclease/exonuclease/phosphatase"/>
    <property type="match status" value="1"/>
</dbReference>
<accession>A0ABQ3VAG7</accession>
<feature type="domain" description="Endonuclease/exonuclease/phosphatase" evidence="1">
    <location>
        <begin position="4"/>
        <end position="84"/>
    </location>
</feature>
<organism evidence="2 3">
    <name type="scientific">Dictyobacter formicarum</name>
    <dbReference type="NCBI Taxonomy" id="2778368"/>
    <lineage>
        <taxon>Bacteria</taxon>
        <taxon>Bacillati</taxon>
        <taxon>Chloroflexota</taxon>
        <taxon>Ktedonobacteria</taxon>
        <taxon>Ktedonobacterales</taxon>
        <taxon>Dictyobacteraceae</taxon>
        <taxon>Dictyobacter</taxon>
    </lineage>
</organism>
<name>A0ABQ3VAG7_9CHLR</name>
<protein>
    <recommendedName>
        <fullName evidence="1">Endonuclease/exonuclease/phosphatase domain-containing protein</fullName>
    </recommendedName>
</protein>
<dbReference type="Pfam" id="PF03372">
    <property type="entry name" value="Exo_endo_phos"/>
    <property type="match status" value="1"/>
</dbReference>
<dbReference type="EMBL" id="BNJJ01000001">
    <property type="protein sequence ID" value="GHO82413.1"/>
    <property type="molecule type" value="Genomic_DNA"/>
</dbReference>
<evidence type="ECO:0000313" key="2">
    <source>
        <dbReference type="EMBL" id="GHO82413.1"/>
    </source>
</evidence>
<sequence>MRIVTYNIFYGGQGRIPLIAQILREQNPDMVALQEANDRSNVEKLAGALNMELIFGESNNTFHVAWLSRLPVSCVCNYQLPILHKGPLTEFTMHKTLLSIDVEWNGSLLHLCTTHLQAGYPDGWAV</sequence>
<keyword evidence="3" id="KW-1185">Reference proteome</keyword>
<evidence type="ECO:0000313" key="3">
    <source>
        <dbReference type="Proteomes" id="UP000635565"/>
    </source>
</evidence>